<evidence type="ECO:0000313" key="3">
    <source>
        <dbReference type="Proteomes" id="UP001161064"/>
    </source>
</evidence>
<evidence type="ECO:0000313" key="2">
    <source>
        <dbReference type="EMBL" id="GIU66879.1"/>
    </source>
</evidence>
<feature type="domain" description="Beta-lactamase hydrolase-like protein phosphatase-like" evidence="1">
    <location>
        <begin position="4"/>
        <end position="110"/>
    </location>
</feature>
<dbReference type="Proteomes" id="UP001161064">
    <property type="component" value="Unassembled WGS sequence"/>
</dbReference>
<proteinExistence type="predicted"/>
<dbReference type="SUPFAM" id="SSF52799">
    <property type="entry name" value="(Phosphotyrosine protein) phosphatases II"/>
    <property type="match status" value="1"/>
</dbReference>
<dbReference type="EMBL" id="BPFZ01000005">
    <property type="protein sequence ID" value="GIU66879.1"/>
    <property type="molecule type" value="Genomic_DNA"/>
</dbReference>
<accession>A0ABQ4PVG8</accession>
<dbReference type="Gene3D" id="3.90.190.10">
    <property type="entry name" value="Protein tyrosine phosphatase superfamily"/>
    <property type="match status" value="1"/>
</dbReference>
<comment type="caution">
    <text evidence="2">The sequence shown here is derived from an EMBL/GenBank/DDBJ whole genome shotgun (WGS) entry which is preliminary data.</text>
</comment>
<gene>
    <name evidence="2" type="ORF">PsB1_1033</name>
</gene>
<dbReference type="RefSeq" id="WP_284359546.1">
    <property type="nucleotide sequence ID" value="NZ_BPFZ01000005.1"/>
</dbReference>
<name>A0ABQ4PVG8_9PROT</name>
<organism evidence="2 3">
    <name type="scientific">Candidatus Phycosocius spiralis</name>
    <dbReference type="NCBI Taxonomy" id="2815099"/>
    <lineage>
        <taxon>Bacteria</taxon>
        <taxon>Pseudomonadati</taxon>
        <taxon>Pseudomonadota</taxon>
        <taxon>Alphaproteobacteria</taxon>
        <taxon>Caulobacterales</taxon>
        <taxon>Caulobacterales incertae sedis</taxon>
        <taxon>Candidatus Phycosocius</taxon>
    </lineage>
</organism>
<sequence>MTAFRPITAHFSAAPQISVDDVAYAAQAGFKAIICNRPDHEDGNQVTAEVIAAACKSHDLGFSHIPITGPADPSSIAHMRTALEAANGPVLAYCRSGTRSTNLWALAQASGGADPDALVEAAGGAGYDLHGLVPVLRALKP</sequence>
<dbReference type="InterPro" id="IPR029021">
    <property type="entry name" value="Prot-tyrosine_phosphatase-like"/>
</dbReference>
<dbReference type="NCBIfam" id="TIGR01244">
    <property type="entry name" value="TIGR01244 family sulfur transferase"/>
    <property type="match status" value="1"/>
</dbReference>
<protein>
    <submittedName>
        <fullName evidence="2">TIGR01244 family protein</fullName>
    </submittedName>
</protein>
<evidence type="ECO:0000259" key="1">
    <source>
        <dbReference type="Pfam" id="PF04273"/>
    </source>
</evidence>
<keyword evidence="3" id="KW-1185">Reference proteome</keyword>
<dbReference type="InterPro" id="IPR005939">
    <property type="entry name" value="BLH_phosphatase-like"/>
</dbReference>
<reference evidence="2" key="1">
    <citation type="submission" date="2021-05" db="EMBL/GenBank/DDBJ databases">
        <authorList>
            <person name="Tanabe Y."/>
        </authorList>
    </citation>
    <scope>NUCLEOTIDE SEQUENCE</scope>
    <source>
        <strain evidence="2">BOTRYCO-1</strain>
    </source>
</reference>
<reference evidence="2" key="2">
    <citation type="journal article" date="2023" name="ISME Commun">
        <title>Characterization of a bloom-associated alphaproteobacterial lineage, 'Candidatus Phycosocius': insights into freshwater algal-bacterial interactions.</title>
        <authorList>
            <person name="Tanabe Y."/>
            <person name="Yamaguchi H."/>
            <person name="Yoshida M."/>
            <person name="Kai A."/>
            <person name="Okazaki Y."/>
        </authorList>
    </citation>
    <scope>NUCLEOTIDE SEQUENCE</scope>
    <source>
        <strain evidence="2">BOTRYCO-1</strain>
    </source>
</reference>
<dbReference type="Pfam" id="PF04273">
    <property type="entry name" value="BLH_phosphatase"/>
    <property type="match status" value="1"/>
</dbReference>